<dbReference type="SUPFAM" id="SSF50978">
    <property type="entry name" value="WD40 repeat-like"/>
    <property type="match status" value="1"/>
</dbReference>
<dbReference type="PRINTS" id="PR00320">
    <property type="entry name" value="GPROTEINBRPT"/>
</dbReference>
<dbReference type="InterPro" id="IPR036322">
    <property type="entry name" value="WD40_repeat_dom_sf"/>
</dbReference>
<dbReference type="GO" id="GO:0000398">
    <property type="term" value="P:mRNA splicing, via spliceosome"/>
    <property type="evidence" value="ECO:0007669"/>
    <property type="project" value="InterPro"/>
</dbReference>
<evidence type="ECO:0000256" key="10">
    <source>
        <dbReference type="SAM" id="MobiDB-lite"/>
    </source>
</evidence>
<dbReference type="FunFam" id="2.130.10.10:FF:000034">
    <property type="entry name" value="Pre-mRNA-processing factor 17, putative"/>
    <property type="match status" value="1"/>
</dbReference>
<dbReference type="GO" id="GO:0071013">
    <property type="term" value="C:catalytic step 2 spliceosome"/>
    <property type="evidence" value="ECO:0007669"/>
    <property type="project" value="InterPro"/>
</dbReference>
<evidence type="ECO:0000256" key="5">
    <source>
        <dbReference type="ARBA" id="ARBA00022737"/>
    </source>
</evidence>
<keyword evidence="3" id="KW-0507">mRNA processing</keyword>
<comment type="subcellular location">
    <subcellularLocation>
        <location evidence="1">Nucleus</location>
    </subcellularLocation>
</comment>
<protein>
    <recommendedName>
        <fullName evidence="8">Pre-mRNA-processing factor 17</fullName>
    </recommendedName>
</protein>
<dbReference type="SMART" id="SM00320">
    <property type="entry name" value="WD40"/>
    <property type="match status" value="6"/>
</dbReference>
<dbReference type="CDD" id="cd00200">
    <property type="entry name" value="WD40"/>
    <property type="match status" value="1"/>
</dbReference>
<evidence type="ECO:0000313" key="12">
    <source>
        <dbReference type="EMBL" id="PHH54677.1"/>
    </source>
</evidence>
<feature type="repeat" description="WD" evidence="9">
    <location>
        <begin position="366"/>
        <end position="398"/>
    </location>
</feature>
<dbReference type="Proteomes" id="UP000222788">
    <property type="component" value="Unassembled WGS sequence"/>
</dbReference>
<dbReference type="OrthoDB" id="10257301at2759"/>
<evidence type="ECO:0000313" key="13">
    <source>
        <dbReference type="Proteomes" id="UP000222788"/>
    </source>
</evidence>
<gene>
    <name evidence="12" type="primary">prp17</name>
    <name evidence="12" type="ORF">CFIMG_003600RA</name>
</gene>
<keyword evidence="4" id="KW-0747">Spliceosome</keyword>
<evidence type="ECO:0000256" key="7">
    <source>
        <dbReference type="ARBA" id="ARBA00023242"/>
    </source>
</evidence>
<dbReference type="PROSITE" id="PS50294">
    <property type="entry name" value="WD_REPEATS_REGION"/>
    <property type="match status" value="3"/>
</dbReference>
<feature type="repeat" description="WD" evidence="9">
    <location>
        <begin position="278"/>
        <end position="319"/>
    </location>
</feature>
<keyword evidence="6" id="KW-0508">mRNA splicing</keyword>
<dbReference type="InterPro" id="IPR032847">
    <property type="entry name" value="PRPF17"/>
</dbReference>
<feature type="domain" description="Anaphase-promoting complex subunit 4-like WD40" evidence="11">
    <location>
        <begin position="447"/>
        <end position="513"/>
    </location>
</feature>
<dbReference type="STRING" id="1035309.A0A2C5XB11"/>
<comment type="caution">
    <text evidence="12">The sequence shown here is derived from an EMBL/GenBank/DDBJ whole genome shotgun (WGS) entry which is preliminary data.</text>
</comment>
<keyword evidence="7" id="KW-0539">Nucleus</keyword>
<evidence type="ECO:0000256" key="3">
    <source>
        <dbReference type="ARBA" id="ARBA00022664"/>
    </source>
</evidence>
<reference evidence="12 13" key="1">
    <citation type="journal article" date="2013" name="Fungal Biol.">
        <title>Analysis of microsatellite markers in the genome of the plant pathogen Ceratocystis fimbriata.</title>
        <authorList>
            <person name="Simpson M.C."/>
            <person name="Wilken P.M."/>
            <person name="Coetzee M.P."/>
            <person name="Wingfield M.J."/>
            <person name="Wingfield B.D."/>
        </authorList>
    </citation>
    <scope>NUCLEOTIDE SEQUENCE [LARGE SCALE GENOMIC DNA]</scope>
    <source>
        <strain evidence="12 13">CBS 114723</strain>
    </source>
</reference>
<feature type="repeat" description="WD" evidence="9">
    <location>
        <begin position="498"/>
        <end position="531"/>
    </location>
</feature>
<dbReference type="InterPro" id="IPR020472">
    <property type="entry name" value="WD40_PAC1"/>
</dbReference>
<dbReference type="InterPro" id="IPR024977">
    <property type="entry name" value="Apc4-like_WD40_dom"/>
</dbReference>
<proteinExistence type="predicted"/>
<dbReference type="GO" id="GO:0003729">
    <property type="term" value="F:mRNA binding"/>
    <property type="evidence" value="ECO:0007669"/>
    <property type="project" value="TreeGrafter"/>
</dbReference>
<keyword evidence="5" id="KW-0677">Repeat</keyword>
<dbReference type="Gene3D" id="2.130.10.10">
    <property type="entry name" value="YVTN repeat-like/Quinoprotein amine dehydrogenase"/>
    <property type="match status" value="1"/>
</dbReference>
<evidence type="ECO:0000256" key="9">
    <source>
        <dbReference type="PROSITE-ProRule" id="PRU00221"/>
    </source>
</evidence>
<dbReference type="Pfam" id="PF00400">
    <property type="entry name" value="WD40"/>
    <property type="match status" value="3"/>
</dbReference>
<evidence type="ECO:0000256" key="4">
    <source>
        <dbReference type="ARBA" id="ARBA00022728"/>
    </source>
</evidence>
<dbReference type="AlphaFoldDB" id="A0A2C5XB11"/>
<dbReference type="Pfam" id="PF12894">
    <property type="entry name" value="ANAPC4_WD40"/>
    <property type="match status" value="1"/>
</dbReference>
<keyword evidence="2 9" id="KW-0853">WD repeat</keyword>
<evidence type="ECO:0000259" key="11">
    <source>
        <dbReference type="Pfam" id="PF12894"/>
    </source>
</evidence>
<dbReference type="PANTHER" id="PTHR43979:SF1">
    <property type="entry name" value="PRE-MRNA-PROCESSING FACTOR 17"/>
    <property type="match status" value="1"/>
</dbReference>
<name>A0A2C5XB11_9PEZI</name>
<evidence type="ECO:0000256" key="6">
    <source>
        <dbReference type="ARBA" id="ARBA00023187"/>
    </source>
</evidence>
<organism evidence="12 13">
    <name type="scientific">Ceratocystis fimbriata CBS 114723</name>
    <dbReference type="NCBI Taxonomy" id="1035309"/>
    <lineage>
        <taxon>Eukaryota</taxon>
        <taxon>Fungi</taxon>
        <taxon>Dikarya</taxon>
        <taxon>Ascomycota</taxon>
        <taxon>Pezizomycotina</taxon>
        <taxon>Sordariomycetes</taxon>
        <taxon>Hypocreomycetidae</taxon>
        <taxon>Microascales</taxon>
        <taxon>Ceratocystidaceae</taxon>
        <taxon>Ceratocystis</taxon>
    </lineage>
</organism>
<feature type="region of interest" description="Disordered" evidence="10">
    <location>
        <begin position="30"/>
        <end position="57"/>
    </location>
</feature>
<dbReference type="PROSITE" id="PS50082">
    <property type="entry name" value="WD_REPEATS_2"/>
    <property type="match status" value="3"/>
</dbReference>
<reference evidence="12 13" key="2">
    <citation type="journal article" date="2013" name="IMA Fungus">
        <title>IMA Genome-F 1: Ceratocystis fimbriata: Draft nuclear genome sequence for the plant pathogen, Ceratocystis fimbriata.</title>
        <authorList>
            <person name="Wilken P.M."/>
            <person name="Steenkamp E.T."/>
            <person name="Wingfield M.J."/>
            <person name="de Beer Z.W."/>
            <person name="Wingfield B.D."/>
        </authorList>
    </citation>
    <scope>NUCLEOTIDE SEQUENCE [LARGE SCALE GENOMIC DNA]</scope>
    <source>
        <strain evidence="12 13">CBS 114723</strain>
    </source>
</reference>
<dbReference type="EMBL" id="APWK03000021">
    <property type="protein sequence ID" value="PHH54677.1"/>
    <property type="molecule type" value="Genomic_DNA"/>
</dbReference>
<dbReference type="InterPro" id="IPR015943">
    <property type="entry name" value="WD40/YVTN_repeat-like_dom_sf"/>
</dbReference>
<dbReference type="InterPro" id="IPR001680">
    <property type="entry name" value="WD40_rpt"/>
</dbReference>
<evidence type="ECO:0000256" key="8">
    <source>
        <dbReference type="ARBA" id="ARBA00068146"/>
    </source>
</evidence>
<keyword evidence="13" id="KW-1185">Reference proteome</keyword>
<evidence type="ECO:0000256" key="2">
    <source>
        <dbReference type="ARBA" id="ARBA00022574"/>
    </source>
</evidence>
<sequence length="531" mass="59662">MADLNKFPANMAPRDALIVREQAPLSHTADIYSREEVSRPSVGPANPFSQDGAKKRKNNVLTGFAEETIVSEHTFRAKHQAVERRGGPERAIKSATEIKKEASNLRATREKKGDATIVEGAGAYVGPWAKYKPRYQDVVDDESLASDEEYEEIEVTDDEDIVASGTTVSAPSVALERRKEVESLGTETTIFHGSQEFDYQGRTFMHIPQDLNVDLRKEPGSITNFIPKKQIHAWKESKQAITSLRLFPKSSHLLLSASADSTIRIYDVYHSRELLRTYNGHSKALSDTHFNHDGTKFISSSWDRTIKLWDTETGKCLGKFSNGKTAHVIRWNNLSPDHHNEFIAGMSNNTILQYDTRVGNEIIQDYNHHLSDITTLEFLDEGRRFMSSSNDKTVRAWDYGIPVPTKIIAEIDMFAYTRSCLHPSGKHVLYQSGDNSILAYSTGDKIRQNRKKLWKGHHTVGTAIDVTVSPDGQFVTSGDSAGFLVFWDFKKGTMLHKIQASKTALTCMAWSEQETSKVFTAGQDGQVRLWD</sequence>
<dbReference type="PANTHER" id="PTHR43979">
    <property type="entry name" value="PRE-MRNA-PROCESSING FACTOR 17"/>
    <property type="match status" value="1"/>
</dbReference>
<accession>A0A2C5XB11</accession>
<evidence type="ECO:0000256" key="1">
    <source>
        <dbReference type="ARBA" id="ARBA00004123"/>
    </source>
</evidence>